<feature type="domain" description="RNase III" evidence="3">
    <location>
        <begin position="38"/>
        <end position="161"/>
    </location>
</feature>
<dbReference type="PANTHER" id="PTHR11207:SF0">
    <property type="entry name" value="RIBONUCLEASE 3"/>
    <property type="match status" value="1"/>
</dbReference>
<feature type="region of interest" description="Disordered" evidence="2">
    <location>
        <begin position="196"/>
        <end position="231"/>
    </location>
</feature>
<gene>
    <name evidence="4" type="ORF">BS47DRAFT_1341929</name>
</gene>
<dbReference type="PROSITE" id="PS50142">
    <property type="entry name" value="RNASE_3_2"/>
    <property type="match status" value="1"/>
</dbReference>
<dbReference type="EMBL" id="MU128950">
    <property type="protein sequence ID" value="KAF9515435.1"/>
    <property type="molecule type" value="Genomic_DNA"/>
</dbReference>
<feature type="region of interest" description="Disordered" evidence="2">
    <location>
        <begin position="54"/>
        <end position="75"/>
    </location>
</feature>
<dbReference type="SUPFAM" id="SSF69065">
    <property type="entry name" value="RNase III domain-like"/>
    <property type="match status" value="1"/>
</dbReference>
<dbReference type="Pfam" id="PF00636">
    <property type="entry name" value="Ribonuclease_3"/>
    <property type="match status" value="1"/>
</dbReference>
<dbReference type="SMART" id="SM00535">
    <property type="entry name" value="RIBOc"/>
    <property type="match status" value="1"/>
</dbReference>
<dbReference type="AlphaFoldDB" id="A0A9P6B0U5"/>
<keyword evidence="1" id="KW-0694">RNA-binding</keyword>
<dbReference type="Proteomes" id="UP000886523">
    <property type="component" value="Unassembled WGS sequence"/>
</dbReference>
<dbReference type="PANTHER" id="PTHR11207">
    <property type="entry name" value="RIBONUCLEASE III"/>
    <property type="match status" value="1"/>
</dbReference>
<feature type="compositionally biased region" description="Basic and acidic residues" evidence="2">
    <location>
        <begin position="57"/>
        <end position="75"/>
    </location>
</feature>
<dbReference type="GO" id="GO:0003723">
    <property type="term" value="F:RNA binding"/>
    <property type="evidence" value="ECO:0007669"/>
    <property type="project" value="UniProtKB-KW"/>
</dbReference>
<dbReference type="GO" id="GO:0034475">
    <property type="term" value="P:U4 snRNA 3'-end processing"/>
    <property type="evidence" value="ECO:0007669"/>
    <property type="project" value="TreeGrafter"/>
</dbReference>
<name>A0A9P6B0U5_9AGAM</name>
<dbReference type="InterPro" id="IPR000999">
    <property type="entry name" value="RNase_III_dom"/>
</dbReference>
<evidence type="ECO:0000313" key="4">
    <source>
        <dbReference type="EMBL" id="KAF9515435.1"/>
    </source>
</evidence>
<proteinExistence type="predicted"/>
<sequence>MAESRRVPASSPSRREYASSVISVASAFPNGLPPLPSIRNEHIRKQVFTHKSFYTRPNREFEPGPDDPRSDNESLEHLGDSVLQYCTTLLVRRLYPRLRPGTATHIRSSIVDNRNLAAIAVGYNLSQHLRVSPSAPHIRNNPGLQADAFEAYVGGLHEDQGLELVDTWLTALFTPYIHAMHEDALNRQLAGLNISSPFPEEHRSRPRHRTSSSATSVTTTQTSPTTSFASLTTSTAGAAASTSSEAPQGFAPNGCTAELNERLSQRHQMVQWADVNVAPGEDATFPNWKSTATVDGRLVGTGYGRKIKVSRNVASYRALVALGLKDPTNS</sequence>
<evidence type="ECO:0000259" key="3">
    <source>
        <dbReference type="PROSITE" id="PS50142"/>
    </source>
</evidence>
<dbReference type="SUPFAM" id="SSF54768">
    <property type="entry name" value="dsRNA-binding domain-like"/>
    <property type="match status" value="1"/>
</dbReference>
<protein>
    <recommendedName>
        <fullName evidence="3">RNase III domain-containing protein</fullName>
    </recommendedName>
</protein>
<dbReference type="CDD" id="cd00593">
    <property type="entry name" value="RIBOc"/>
    <property type="match status" value="1"/>
</dbReference>
<dbReference type="GO" id="GO:0006364">
    <property type="term" value="P:rRNA processing"/>
    <property type="evidence" value="ECO:0007669"/>
    <property type="project" value="TreeGrafter"/>
</dbReference>
<dbReference type="InterPro" id="IPR036389">
    <property type="entry name" value="RNase_III_sf"/>
</dbReference>
<organism evidence="4 5">
    <name type="scientific">Hydnum rufescens UP504</name>
    <dbReference type="NCBI Taxonomy" id="1448309"/>
    <lineage>
        <taxon>Eukaryota</taxon>
        <taxon>Fungi</taxon>
        <taxon>Dikarya</taxon>
        <taxon>Basidiomycota</taxon>
        <taxon>Agaricomycotina</taxon>
        <taxon>Agaricomycetes</taxon>
        <taxon>Cantharellales</taxon>
        <taxon>Hydnaceae</taxon>
        <taxon>Hydnum</taxon>
    </lineage>
</organism>
<evidence type="ECO:0000256" key="2">
    <source>
        <dbReference type="SAM" id="MobiDB-lite"/>
    </source>
</evidence>
<dbReference type="Gene3D" id="1.10.1520.10">
    <property type="entry name" value="Ribonuclease III domain"/>
    <property type="match status" value="1"/>
</dbReference>
<evidence type="ECO:0000256" key="1">
    <source>
        <dbReference type="ARBA" id="ARBA00022884"/>
    </source>
</evidence>
<dbReference type="GO" id="GO:0005654">
    <property type="term" value="C:nucleoplasm"/>
    <property type="evidence" value="ECO:0007669"/>
    <property type="project" value="TreeGrafter"/>
</dbReference>
<keyword evidence="5" id="KW-1185">Reference proteome</keyword>
<dbReference type="GO" id="GO:0006369">
    <property type="term" value="P:termination of RNA polymerase II transcription"/>
    <property type="evidence" value="ECO:0007669"/>
    <property type="project" value="TreeGrafter"/>
</dbReference>
<dbReference type="OrthoDB" id="2392202at2759"/>
<evidence type="ECO:0000313" key="5">
    <source>
        <dbReference type="Proteomes" id="UP000886523"/>
    </source>
</evidence>
<reference evidence="4" key="1">
    <citation type="journal article" date="2020" name="Nat. Commun.">
        <title>Large-scale genome sequencing of mycorrhizal fungi provides insights into the early evolution of symbiotic traits.</title>
        <authorList>
            <person name="Miyauchi S."/>
            <person name="Kiss E."/>
            <person name="Kuo A."/>
            <person name="Drula E."/>
            <person name="Kohler A."/>
            <person name="Sanchez-Garcia M."/>
            <person name="Morin E."/>
            <person name="Andreopoulos B."/>
            <person name="Barry K.W."/>
            <person name="Bonito G."/>
            <person name="Buee M."/>
            <person name="Carver A."/>
            <person name="Chen C."/>
            <person name="Cichocki N."/>
            <person name="Clum A."/>
            <person name="Culley D."/>
            <person name="Crous P.W."/>
            <person name="Fauchery L."/>
            <person name="Girlanda M."/>
            <person name="Hayes R.D."/>
            <person name="Keri Z."/>
            <person name="LaButti K."/>
            <person name="Lipzen A."/>
            <person name="Lombard V."/>
            <person name="Magnuson J."/>
            <person name="Maillard F."/>
            <person name="Murat C."/>
            <person name="Nolan M."/>
            <person name="Ohm R.A."/>
            <person name="Pangilinan J."/>
            <person name="Pereira M.F."/>
            <person name="Perotto S."/>
            <person name="Peter M."/>
            <person name="Pfister S."/>
            <person name="Riley R."/>
            <person name="Sitrit Y."/>
            <person name="Stielow J.B."/>
            <person name="Szollosi G."/>
            <person name="Zifcakova L."/>
            <person name="Stursova M."/>
            <person name="Spatafora J.W."/>
            <person name="Tedersoo L."/>
            <person name="Vaario L.M."/>
            <person name="Yamada A."/>
            <person name="Yan M."/>
            <person name="Wang P."/>
            <person name="Xu J."/>
            <person name="Bruns T."/>
            <person name="Baldrian P."/>
            <person name="Vilgalys R."/>
            <person name="Dunand C."/>
            <person name="Henrissat B."/>
            <person name="Grigoriev I.V."/>
            <person name="Hibbett D."/>
            <person name="Nagy L.G."/>
            <person name="Martin F.M."/>
        </authorList>
    </citation>
    <scope>NUCLEOTIDE SEQUENCE</scope>
    <source>
        <strain evidence="4">UP504</strain>
    </source>
</reference>
<accession>A0A9P6B0U5</accession>
<dbReference type="GO" id="GO:0004525">
    <property type="term" value="F:ribonuclease III activity"/>
    <property type="evidence" value="ECO:0007669"/>
    <property type="project" value="InterPro"/>
</dbReference>
<comment type="caution">
    <text evidence="4">The sequence shown here is derived from an EMBL/GenBank/DDBJ whole genome shotgun (WGS) entry which is preliminary data.</text>
</comment>
<feature type="compositionally biased region" description="Low complexity" evidence="2">
    <location>
        <begin position="211"/>
        <end position="231"/>
    </location>
</feature>